<dbReference type="PANTHER" id="PTHR35895:SF1">
    <property type="entry name" value="LIPID-BINDING SERUM GLYCOPROTEIN C-TERMINAL DOMAIN-CONTAINING PROTEIN"/>
    <property type="match status" value="1"/>
</dbReference>
<organism evidence="2 3">
    <name type="scientific">Venturia nashicola</name>
    <dbReference type="NCBI Taxonomy" id="86259"/>
    <lineage>
        <taxon>Eukaryota</taxon>
        <taxon>Fungi</taxon>
        <taxon>Dikarya</taxon>
        <taxon>Ascomycota</taxon>
        <taxon>Pezizomycotina</taxon>
        <taxon>Dothideomycetes</taxon>
        <taxon>Pleosporomycetidae</taxon>
        <taxon>Venturiales</taxon>
        <taxon>Venturiaceae</taxon>
        <taxon>Venturia</taxon>
    </lineage>
</organism>
<dbReference type="Gene3D" id="2.60.40.1820">
    <property type="match status" value="1"/>
</dbReference>
<proteinExistence type="predicted"/>
<reference evidence="2 3" key="1">
    <citation type="submission" date="2019-04" db="EMBL/GenBank/DDBJ databases">
        <title>High contiguity whole genome sequence and gene annotation resource for two Venturia nashicola isolates.</title>
        <authorList>
            <person name="Prokchorchik M."/>
            <person name="Won K."/>
            <person name="Lee Y."/>
            <person name="Choi E.D."/>
            <person name="Segonzac C."/>
            <person name="Sohn K.H."/>
        </authorList>
    </citation>
    <scope>NUCLEOTIDE SEQUENCE [LARGE SCALE GENOMIC DNA]</scope>
    <source>
        <strain evidence="2 3">PRI2</strain>
    </source>
</reference>
<evidence type="ECO:0000313" key="2">
    <source>
        <dbReference type="EMBL" id="TID16762.1"/>
    </source>
</evidence>
<sequence length="352" mass="38655">MSTFNNGNGKYGEYKTQTLENVSSADYRGASQPKQSKIKAHLRKFWWLHLLSFIIGTIIVNILIIYVGMPNIAQKGIDDAKLDLKSQVVTNPRSGAVHINMVTTAENKNLFHPTLDAFKAALFLENTEPDIKPFGYITIPKLHAGAMETITIDQELEVVDPHQFALYNIAVLNSETYRVAVRGRTNLHLGAFPVVKVNFNKAITSKGLNKLKGFEVRDVKISLVPEQDGTNMHGTVFIPNPSPLSIQMGTVIQDIYVGDKKIGVTTIPDLTLKPGDNFVPMKTVSDQATVISLISTQFKNGKVPVTIKGNSSTSLQGQKLDYFTAALKSNDMTTTLDLKEPLKAIGLDISAL</sequence>
<dbReference type="PANTHER" id="PTHR35895">
    <property type="entry name" value="CHROMOSOME 16, WHOLE GENOME SHOTGUN SEQUENCE"/>
    <property type="match status" value="1"/>
</dbReference>
<dbReference type="OrthoDB" id="10039566at2759"/>
<keyword evidence="1" id="KW-1133">Transmembrane helix</keyword>
<gene>
    <name evidence="2" type="ORF">E6O75_ATG09528</name>
</gene>
<feature type="transmembrane region" description="Helical" evidence="1">
    <location>
        <begin position="45"/>
        <end position="69"/>
    </location>
</feature>
<keyword evidence="3" id="KW-1185">Reference proteome</keyword>
<keyword evidence="1" id="KW-0812">Transmembrane</keyword>
<dbReference type="Proteomes" id="UP000298493">
    <property type="component" value="Unassembled WGS sequence"/>
</dbReference>
<dbReference type="GO" id="GO:0000329">
    <property type="term" value="C:fungal-type vacuole membrane"/>
    <property type="evidence" value="ECO:0007669"/>
    <property type="project" value="InterPro"/>
</dbReference>
<dbReference type="InterPro" id="IPR046368">
    <property type="entry name" value="Tag1"/>
</dbReference>
<accession>A0A4Z1NYT9</accession>
<keyword evidence="1" id="KW-0472">Membrane</keyword>
<evidence type="ECO:0000256" key="1">
    <source>
        <dbReference type="SAM" id="Phobius"/>
    </source>
</evidence>
<dbReference type="Pfam" id="PF12505">
    <property type="entry name" value="DUF3712"/>
    <property type="match status" value="1"/>
</dbReference>
<dbReference type="EMBL" id="SNSC02000017">
    <property type="protein sequence ID" value="TID16762.1"/>
    <property type="molecule type" value="Genomic_DNA"/>
</dbReference>
<comment type="caution">
    <text evidence="2">The sequence shown here is derived from an EMBL/GenBank/DDBJ whole genome shotgun (WGS) entry which is preliminary data.</text>
</comment>
<protein>
    <submittedName>
        <fullName evidence="2">Uncharacterized protein</fullName>
    </submittedName>
</protein>
<dbReference type="AlphaFoldDB" id="A0A4Z1NYT9"/>
<name>A0A4Z1NYT9_9PEZI</name>
<dbReference type="InterPro" id="IPR022185">
    <property type="entry name" value="DUF3712"/>
</dbReference>
<dbReference type="STRING" id="86259.A0A4Z1NYT9"/>
<evidence type="ECO:0000313" key="3">
    <source>
        <dbReference type="Proteomes" id="UP000298493"/>
    </source>
</evidence>